<dbReference type="AlphaFoldDB" id="A0A0N4VJ83"/>
<accession>A0A0N4VJ83</accession>
<reference evidence="5" key="1">
    <citation type="submission" date="2017-02" db="UniProtKB">
        <authorList>
            <consortium name="WormBaseParasite"/>
        </authorList>
    </citation>
    <scope>IDENTIFICATION</scope>
</reference>
<dbReference type="Pfam" id="PF10545">
    <property type="entry name" value="MADF_DNA_bdg"/>
    <property type="match status" value="1"/>
</dbReference>
<dbReference type="EMBL" id="UXUI01010651">
    <property type="protein sequence ID" value="VDD95476.1"/>
    <property type="molecule type" value="Genomic_DNA"/>
</dbReference>
<dbReference type="PANTHER" id="PTHR12243:SF67">
    <property type="entry name" value="COREPRESSOR OF PANGOLIN, ISOFORM A-RELATED"/>
    <property type="match status" value="1"/>
</dbReference>
<dbReference type="WBParaSite" id="EVEC_0001090401-mRNA-1">
    <property type="protein sequence ID" value="EVEC_0001090401-mRNA-1"/>
    <property type="gene ID" value="EVEC_0001090401"/>
</dbReference>
<dbReference type="STRING" id="51028.A0A0N4VJ83"/>
<reference evidence="3 4" key="2">
    <citation type="submission" date="2018-10" db="EMBL/GenBank/DDBJ databases">
        <authorList>
            <consortium name="Pathogen Informatics"/>
        </authorList>
    </citation>
    <scope>NUCLEOTIDE SEQUENCE [LARGE SCALE GENOMIC DNA]</scope>
</reference>
<evidence type="ECO:0000259" key="2">
    <source>
        <dbReference type="PROSITE" id="PS51029"/>
    </source>
</evidence>
<protein>
    <submittedName>
        <fullName evidence="5">MADF domain-containing protein</fullName>
    </submittedName>
</protein>
<dbReference type="GO" id="GO:0006357">
    <property type="term" value="P:regulation of transcription by RNA polymerase II"/>
    <property type="evidence" value="ECO:0007669"/>
    <property type="project" value="TreeGrafter"/>
</dbReference>
<dbReference type="InterPro" id="IPR039353">
    <property type="entry name" value="TF_Adf1"/>
</dbReference>
<feature type="region of interest" description="Disordered" evidence="1">
    <location>
        <begin position="1"/>
        <end position="26"/>
    </location>
</feature>
<dbReference type="GO" id="GO:0005634">
    <property type="term" value="C:nucleus"/>
    <property type="evidence" value="ECO:0007669"/>
    <property type="project" value="TreeGrafter"/>
</dbReference>
<evidence type="ECO:0000313" key="5">
    <source>
        <dbReference type="WBParaSite" id="EVEC_0001090401-mRNA-1"/>
    </source>
</evidence>
<feature type="region of interest" description="Disordered" evidence="1">
    <location>
        <begin position="146"/>
        <end position="173"/>
    </location>
</feature>
<keyword evidence="4" id="KW-1185">Reference proteome</keyword>
<name>A0A0N4VJ83_ENTVE</name>
<dbReference type="SMART" id="SM00595">
    <property type="entry name" value="MADF"/>
    <property type="match status" value="1"/>
</dbReference>
<feature type="compositionally biased region" description="Basic residues" evidence="1">
    <location>
        <begin position="146"/>
        <end position="157"/>
    </location>
</feature>
<feature type="domain" description="MADF" evidence="2">
    <location>
        <begin position="36"/>
        <end position="128"/>
    </location>
</feature>
<organism evidence="5">
    <name type="scientific">Enterobius vermicularis</name>
    <name type="common">Human pinworm</name>
    <dbReference type="NCBI Taxonomy" id="51028"/>
    <lineage>
        <taxon>Eukaryota</taxon>
        <taxon>Metazoa</taxon>
        <taxon>Ecdysozoa</taxon>
        <taxon>Nematoda</taxon>
        <taxon>Chromadorea</taxon>
        <taxon>Rhabditida</taxon>
        <taxon>Spirurina</taxon>
        <taxon>Oxyuridomorpha</taxon>
        <taxon>Oxyuroidea</taxon>
        <taxon>Oxyuridae</taxon>
        <taxon>Enterobius</taxon>
    </lineage>
</organism>
<proteinExistence type="predicted"/>
<dbReference type="PROSITE" id="PS51029">
    <property type="entry name" value="MADF"/>
    <property type="match status" value="1"/>
</dbReference>
<dbReference type="PANTHER" id="PTHR12243">
    <property type="entry name" value="MADF DOMAIN TRANSCRIPTION FACTOR"/>
    <property type="match status" value="1"/>
</dbReference>
<evidence type="ECO:0000313" key="4">
    <source>
        <dbReference type="Proteomes" id="UP000274131"/>
    </source>
</evidence>
<dbReference type="GO" id="GO:0005667">
    <property type="term" value="C:transcription regulator complex"/>
    <property type="evidence" value="ECO:0007669"/>
    <property type="project" value="TreeGrafter"/>
</dbReference>
<evidence type="ECO:0000313" key="3">
    <source>
        <dbReference type="EMBL" id="VDD95476.1"/>
    </source>
</evidence>
<gene>
    <name evidence="3" type="ORF">EVEC_LOCUS10227</name>
</gene>
<dbReference type="InterPro" id="IPR006578">
    <property type="entry name" value="MADF-dom"/>
</dbReference>
<dbReference type="OrthoDB" id="6600747at2759"/>
<sequence length="237" mass="27131">MKGKYPLNKGVEQDNDLTHSNGQQEGGKINDDLRYLIIEQVAERPAIWDHGREPKCLGQRKDHFIEIAALLSTENNVLTCYDIEKQWKNLKDTYIKTRKKLVTDESGCVVPPRWKFYSAMMFLDQIGTEPNTPTSSNSLTILGKRNSRSSRLSVRKHSVPDIPSEARNKTSKSCPLTKPLTEFRTYPEDECTAFCNSLIYPLREIGSINRLELLKLQKEIQDTIHAKRMALLQANSH</sequence>
<dbReference type="Proteomes" id="UP000274131">
    <property type="component" value="Unassembled WGS sequence"/>
</dbReference>
<evidence type="ECO:0000256" key="1">
    <source>
        <dbReference type="SAM" id="MobiDB-lite"/>
    </source>
</evidence>